<dbReference type="RefSeq" id="XP_022761028.1">
    <property type="nucleotide sequence ID" value="XM_022905293.1"/>
</dbReference>
<accession>A0A6P6A7Y3</accession>
<sequence length="538" mass="60716">MKSLQYSMFPFLFVALFSLSWATSSANTHEDFLHCLSSLHPEDSSSISKVIYTQTNSSYSSVLESLIHNSRFLTPTTLKPLVIVTPLNISHVQATIHCSKKHGLQTRTRSGGHDFEGLSYVSEVPFVIVDLFNFRSIDVDVENKVAWVQSGAIMGELYYKLAEKSRTLAFPGALGHSVGFGGFISGGGYGLLFRKYGLAADNIIDAQFIDVKGRVLDRKSMGEDLFWAIRGGGGGSFGIVLSWKIKLVTVPATVTAFSISRTLEQNATKLLHRWQYVAHKLPDDIYPSITIATMNSSQDGKRTVVATFSSLFLGQTNELIPLMQKRFPELGLVKEDCIEMSFVESIIFLGLLPNRTNILLDRSYRVSFLVATPSFKSKSDYVKKPFPEIAFQGIWNQLLEEEATSATLNFVAYGGKMDQIPATAIPFPHRIGNLYKISYNIRWREEDNINSQTYISWIRKLYSYMSSYVSKSPRTAYINYRDLDIGMNNIEGNTSYAQASVWGRKYFKKNFDRLVRVKTMIDPENFFKHEQSIPPFFP</sequence>
<evidence type="ECO:0000256" key="7">
    <source>
        <dbReference type="ARBA" id="ARBA00022729"/>
    </source>
</evidence>
<dbReference type="Proteomes" id="UP000515121">
    <property type="component" value="Unplaced"/>
</dbReference>
<comment type="similarity">
    <text evidence="3">Belongs to the oxygen-dependent FAD-linked oxidoreductase family.</text>
</comment>
<evidence type="ECO:0000256" key="13">
    <source>
        <dbReference type="SAM" id="SignalP"/>
    </source>
</evidence>
<dbReference type="PANTHER" id="PTHR32448">
    <property type="entry name" value="OS08G0158400 PROTEIN"/>
    <property type="match status" value="1"/>
</dbReference>
<dbReference type="Pfam" id="PF01565">
    <property type="entry name" value="FAD_binding_4"/>
    <property type="match status" value="1"/>
</dbReference>
<keyword evidence="15" id="KW-1185">Reference proteome</keyword>
<keyword evidence="11" id="KW-1015">Disulfide bond</keyword>
<dbReference type="InterPro" id="IPR016167">
    <property type="entry name" value="FAD-bd_PCMH_sub1"/>
</dbReference>
<feature type="signal peptide" evidence="13">
    <location>
        <begin position="1"/>
        <end position="26"/>
    </location>
</feature>
<dbReference type="InterPro" id="IPR006094">
    <property type="entry name" value="Oxid_FAD_bind_N"/>
</dbReference>
<dbReference type="InterPro" id="IPR036318">
    <property type="entry name" value="FAD-bd_PCMH-like_sf"/>
</dbReference>
<dbReference type="PROSITE" id="PS51387">
    <property type="entry name" value="FAD_PCMH"/>
    <property type="match status" value="1"/>
</dbReference>
<comment type="subcellular location">
    <subcellularLocation>
        <location evidence="2">Secreted</location>
        <location evidence="2">Cell wall</location>
    </subcellularLocation>
</comment>
<evidence type="ECO:0000256" key="12">
    <source>
        <dbReference type="ARBA" id="ARBA00023180"/>
    </source>
</evidence>
<evidence type="ECO:0000256" key="11">
    <source>
        <dbReference type="ARBA" id="ARBA00023157"/>
    </source>
</evidence>
<keyword evidence="9" id="KW-0274">FAD</keyword>
<dbReference type="GeneID" id="111307273"/>
<evidence type="ECO:0000256" key="2">
    <source>
        <dbReference type="ARBA" id="ARBA00004191"/>
    </source>
</evidence>
<dbReference type="Pfam" id="PF08031">
    <property type="entry name" value="BBE"/>
    <property type="match status" value="1"/>
</dbReference>
<evidence type="ECO:0000256" key="1">
    <source>
        <dbReference type="ARBA" id="ARBA00001974"/>
    </source>
</evidence>
<dbReference type="AlphaFoldDB" id="A0A6P6A7Y3"/>
<evidence type="ECO:0000256" key="9">
    <source>
        <dbReference type="ARBA" id="ARBA00022827"/>
    </source>
</evidence>
<evidence type="ECO:0000259" key="14">
    <source>
        <dbReference type="PROSITE" id="PS51387"/>
    </source>
</evidence>
<comment type="cofactor">
    <cofactor evidence="1">
        <name>FAD</name>
        <dbReference type="ChEBI" id="CHEBI:57692"/>
    </cofactor>
</comment>
<keyword evidence="6" id="KW-0285">Flavoprotein</keyword>
<evidence type="ECO:0000256" key="8">
    <source>
        <dbReference type="ARBA" id="ARBA00022741"/>
    </source>
</evidence>
<dbReference type="GO" id="GO:0071949">
    <property type="term" value="F:FAD binding"/>
    <property type="evidence" value="ECO:0007669"/>
    <property type="project" value="InterPro"/>
</dbReference>
<dbReference type="GO" id="GO:0016491">
    <property type="term" value="F:oxidoreductase activity"/>
    <property type="evidence" value="ECO:0007669"/>
    <property type="project" value="UniProtKB-KW"/>
</dbReference>
<evidence type="ECO:0000313" key="15">
    <source>
        <dbReference type="Proteomes" id="UP000515121"/>
    </source>
</evidence>
<dbReference type="InterPro" id="IPR012951">
    <property type="entry name" value="BBE"/>
</dbReference>
<name>A0A6P6A7Y3_DURZI</name>
<feature type="chain" id="PRO_5028417513" evidence="13">
    <location>
        <begin position="27"/>
        <end position="538"/>
    </location>
</feature>
<keyword evidence="12" id="KW-0325">Glycoprotein</keyword>
<evidence type="ECO:0000256" key="3">
    <source>
        <dbReference type="ARBA" id="ARBA00005466"/>
    </source>
</evidence>
<evidence type="ECO:0000256" key="6">
    <source>
        <dbReference type="ARBA" id="ARBA00022630"/>
    </source>
</evidence>
<dbReference type="Gene3D" id="3.30.43.10">
    <property type="entry name" value="Uridine Diphospho-n-acetylenolpyruvylglucosamine Reductase, domain 2"/>
    <property type="match status" value="1"/>
</dbReference>
<reference evidence="16" key="1">
    <citation type="submission" date="2025-08" db="UniProtKB">
        <authorList>
            <consortium name="RefSeq"/>
        </authorList>
    </citation>
    <scope>IDENTIFICATION</scope>
    <source>
        <tissue evidence="16">Fruit stalk</tissue>
    </source>
</reference>
<keyword evidence="4" id="KW-0134">Cell wall</keyword>
<protein>
    <submittedName>
        <fullName evidence="16">Berberine bridge enzyme-like 8</fullName>
    </submittedName>
</protein>
<dbReference type="Gene3D" id="3.40.462.20">
    <property type="match status" value="1"/>
</dbReference>
<gene>
    <name evidence="16" type="primary">LOC111307273</name>
</gene>
<keyword evidence="10" id="KW-0560">Oxidoreductase</keyword>
<keyword evidence="7 13" id="KW-0732">Signal</keyword>
<evidence type="ECO:0000256" key="5">
    <source>
        <dbReference type="ARBA" id="ARBA00022525"/>
    </source>
</evidence>
<keyword evidence="5" id="KW-0964">Secreted</keyword>
<dbReference type="Gene3D" id="3.30.465.10">
    <property type="match status" value="1"/>
</dbReference>
<evidence type="ECO:0000313" key="16">
    <source>
        <dbReference type="RefSeq" id="XP_022761028.1"/>
    </source>
</evidence>
<dbReference type="InterPro" id="IPR016169">
    <property type="entry name" value="FAD-bd_PCMH_sub2"/>
</dbReference>
<feature type="domain" description="FAD-binding PCMH-type" evidence="14">
    <location>
        <begin position="76"/>
        <end position="250"/>
    </location>
</feature>
<dbReference type="SUPFAM" id="SSF56176">
    <property type="entry name" value="FAD-binding/transporter-associated domain-like"/>
    <property type="match status" value="1"/>
</dbReference>
<dbReference type="InterPro" id="IPR016166">
    <property type="entry name" value="FAD-bd_PCMH"/>
</dbReference>
<proteinExistence type="inferred from homology"/>
<organism evidence="15 16">
    <name type="scientific">Durio zibethinus</name>
    <name type="common">Durian</name>
    <dbReference type="NCBI Taxonomy" id="66656"/>
    <lineage>
        <taxon>Eukaryota</taxon>
        <taxon>Viridiplantae</taxon>
        <taxon>Streptophyta</taxon>
        <taxon>Embryophyta</taxon>
        <taxon>Tracheophyta</taxon>
        <taxon>Spermatophyta</taxon>
        <taxon>Magnoliopsida</taxon>
        <taxon>eudicotyledons</taxon>
        <taxon>Gunneridae</taxon>
        <taxon>Pentapetalae</taxon>
        <taxon>rosids</taxon>
        <taxon>malvids</taxon>
        <taxon>Malvales</taxon>
        <taxon>Malvaceae</taxon>
        <taxon>Helicteroideae</taxon>
        <taxon>Durio</taxon>
    </lineage>
</organism>
<dbReference type="KEGG" id="dzi:111307273"/>
<dbReference type="FunFam" id="3.30.43.10:FF:000004">
    <property type="entry name" value="Berberine bridge enzyme-like 15"/>
    <property type="match status" value="1"/>
</dbReference>
<keyword evidence="8" id="KW-0547">Nucleotide-binding</keyword>
<evidence type="ECO:0000256" key="10">
    <source>
        <dbReference type="ARBA" id="ARBA00023002"/>
    </source>
</evidence>
<evidence type="ECO:0000256" key="4">
    <source>
        <dbReference type="ARBA" id="ARBA00022512"/>
    </source>
</evidence>
<dbReference type="OrthoDB" id="407275at2759"/>